<dbReference type="RefSeq" id="WP_386432870.1">
    <property type="nucleotide sequence ID" value="NZ_JBHSBB010000014.1"/>
</dbReference>
<evidence type="ECO:0008006" key="3">
    <source>
        <dbReference type="Google" id="ProtNLM"/>
    </source>
</evidence>
<gene>
    <name evidence="1" type="ORF">ACFO3J_24215</name>
</gene>
<evidence type="ECO:0000313" key="2">
    <source>
        <dbReference type="Proteomes" id="UP001595765"/>
    </source>
</evidence>
<proteinExistence type="predicted"/>
<dbReference type="Proteomes" id="UP001595765">
    <property type="component" value="Unassembled WGS sequence"/>
</dbReference>
<keyword evidence="2" id="KW-1185">Reference proteome</keyword>
<comment type="caution">
    <text evidence="1">The sequence shown here is derived from an EMBL/GenBank/DDBJ whole genome shotgun (WGS) entry which is preliminary data.</text>
</comment>
<reference evidence="2" key="1">
    <citation type="journal article" date="2019" name="Int. J. Syst. Evol. Microbiol.">
        <title>The Global Catalogue of Microorganisms (GCM) 10K type strain sequencing project: providing services to taxonomists for standard genome sequencing and annotation.</title>
        <authorList>
            <consortium name="The Broad Institute Genomics Platform"/>
            <consortium name="The Broad Institute Genome Sequencing Center for Infectious Disease"/>
            <person name="Wu L."/>
            <person name="Ma J."/>
        </authorList>
    </citation>
    <scope>NUCLEOTIDE SEQUENCE [LARGE SCALE GENOMIC DNA]</scope>
    <source>
        <strain evidence="2">CGMCC 4.7237</strain>
    </source>
</reference>
<accession>A0ABV8HTT5</accession>
<name>A0ABV8HTT5_9ACTN</name>
<sequence>MEPLILPPGYMTAHQTARTLDITLSGVRDLVHRSKLKRAGGSPRQPWYDSEAVLALRDARQPA</sequence>
<evidence type="ECO:0000313" key="1">
    <source>
        <dbReference type="EMBL" id="MFC4034557.1"/>
    </source>
</evidence>
<dbReference type="EMBL" id="JBHSBB010000014">
    <property type="protein sequence ID" value="MFC4034557.1"/>
    <property type="molecule type" value="Genomic_DNA"/>
</dbReference>
<organism evidence="1 2">
    <name type="scientific">Streptomyces polygonati</name>
    <dbReference type="NCBI Taxonomy" id="1617087"/>
    <lineage>
        <taxon>Bacteria</taxon>
        <taxon>Bacillati</taxon>
        <taxon>Actinomycetota</taxon>
        <taxon>Actinomycetes</taxon>
        <taxon>Kitasatosporales</taxon>
        <taxon>Streptomycetaceae</taxon>
        <taxon>Streptomyces</taxon>
    </lineage>
</organism>
<protein>
    <recommendedName>
        <fullName evidence="3">DNA-binding protein</fullName>
    </recommendedName>
</protein>